<name>Q2CEY8_OCEGH</name>
<evidence type="ECO:0000313" key="3">
    <source>
        <dbReference type="Proteomes" id="UP000003635"/>
    </source>
</evidence>
<dbReference type="RefSeq" id="WP_007256405.1">
    <property type="nucleotide sequence ID" value="NZ_CH724108.1"/>
</dbReference>
<evidence type="ECO:0008006" key="4">
    <source>
        <dbReference type="Google" id="ProtNLM"/>
    </source>
</evidence>
<dbReference type="EMBL" id="AAOT01000015">
    <property type="protein sequence ID" value="EAR51222.1"/>
    <property type="molecule type" value="Genomic_DNA"/>
</dbReference>
<protein>
    <recommendedName>
        <fullName evidence="4">DUF3329 domain-containing protein</fullName>
    </recommendedName>
</protein>
<dbReference type="HOGENOM" id="CLU_185305_1_1_5"/>
<evidence type="ECO:0000313" key="2">
    <source>
        <dbReference type="EMBL" id="EAR51222.1"/>
    </source>
</evidence>
<evidence type="ECO:0000256" key="1">
    <source>
        <dbReference type="SAM" id="Phobius"/>
    </source>
</evidence>
<sequence>MSRRRGFFQFDDPFYRPLWRRVVIVGLCIGWGLFELAAGAVGFAMLFLGVGLYAGYRLFVTYDPEDPDGTDN</sequence>
<organism evidence="2 3">
    <name type="scientific">Oceanicola granulosus (strain ATCC BAA-861 / DSM 15982 / KCTC 12143 / HTCC2516)</name>
    <dbReference type="NCBI Taxonomy" id="314256"/>
    <lineage>
        <taxon>Bacteria</taxon>
        <taxon>Pseudomonadati</taxon>
        <taxon>Pseudomonadota</taxon>
        <taxon>Alphaproteobacteria</taxon>
        <taxon>Rhodobacterales</taxon>
        <taxon>Roseobacteraceae</taxon>
        <taxon>Oceanicola</taxon>
    </lineage>
</organism>
<gene>
    <name evidence="2" type="ORF">OG2516_14446</name>
</gene>
<dbReference type="OrthoDB" id="7362327at2"/>
<comment type="caution">
    <text evidence="2">The sequence shown here is derived from an EMBL/GenBank/DDBJ whole genome shotgun (WGS) entry which is preliminary data.</text>
</comment>
<keyword evidence="1" id="KW-0472">Membrane</keyword>
<dbReference type="Proteomes" id="UP000003635">
    <property type="component" value="Unassembled WGS sequence"/>
</dbReference>
<keyword evidence="3" id="KW-1185">Reference proteome</keyword>
<dbReference type="eggNOG" id="ENOG5033CHP">
    <property type="taxonomic scope" value="Bacteria"/>
</dbReference>
<proteinExistence type="predicted"/>
<feature type="transmembrane region" description="Helical" evidence="1">
    <location>
        <begin position="21"/>
        <end position="54"/>
    </location>
</feature>
<accession>Q2CEY8</accession>
<reference evidence="2 3" key="1">
    <citation type="journal article" date="2010" name="J. Bacteriol.">
        <title>Genome sequences of Oceanicola granulosus HTCC2516(T) and Oceanicola batsensis HTCC2597(TDelta).</title>
        <authorList>
            <person name="Thrash J.C."/>
            <person name="Cho J.C."/>
            <person name="Vergin K.L."/>
            <person name="Giovannoni S.J."/>
        </authorList>
    </citation>
    <scope>NUCLEOTIDE SEQUENCE [LARGE SCALE GENOMIC DNA]</scope>
    <source>
        <strain evidence="3">ATCC BAA-861 / DSM 15982 / KCTC 12143 / HTCC2516</strain>
    </source>
</reference>
<dbReference type="AlphaFoldDB" id="Q2CEY8"/>
<keyword evidence="1" id="KW-1133">Transmembrane helix</keyword>
<keyword evidence="1" id="KW-0812">Transmembrane</keyword>